<protein>
    <submittedName>
        <fullName evidence="2">PilZ domain-containing protein</fullName>
    </submittedName>
</protein>
<proteinExistence type="predicted"/>
<keyword evidence="3" id="KW-1185">Reference proteome</keyword>
<dbReference type="Pfam" id="PF07238">
    <property type="entry name" value="PilZ"/>
    <property type="match status" value="1"/>
</dbReference>
<dbReference type="KEGG" id="dti:Desti_2834"/>
<name>I4C7G3_DESTA</name>
<evidence type="ECO:0000313" key="2">
    <source>
        <dbReference type="EMBL" id="AFM25504.1"/>
    </source>
</evidence>
<accession>I4C7G3</accession>
<dbReference type="InterPro" id="IPR009875">
    <property type="entry name" value="PilZ_domain"/>
</dbReference>
<dbReference type="GO" id="GO:0035438">
    <property type="term" value="F:cyclic-di-GMP binding"/>
    <property type="evidence" value="ECO:0007669"/>
    <property type="project" value="InterPro"/>
</dbReference>
<dbReference type="EMBL" id="CP003360">
    <property type="protein sequence ID" value="AFM25504.1"/>
    <property type="molecule type" value="Genomic_DNA"/>
</dbReference>
<dbReference type="Proteomes" id="UP000006055">
    <property type="component" value="Chromosome"/>
</dbReference>
<dbReference type="HOGENOM" id="CLU_076554_1_0_7"/>
<dbReference type="eggNOG" id="COG4191">
    <property type="taxonomic scope" value="Bacteria"/>
</dbReference>
<evidence type="ECO:0000313" key="3">
    <source>
        <dbReference type="Proteomes" id="UP000006055"/>
    </source>
</evidence>
<gene>
    <name evidence="2" type="ordered locus">Desti_2834</name>
</gene>
<dbReference type="OrthoDB" id="6198884at2"/>
<dbReference type="AlphaFoldDB" id="I4C7G3"/>
<dbReference type="STRING" id="706587.Desti_2834"/>
<organism evidence="2 3">
    <name type="scientific">Desulfomonile tiedjei (strain ATCC 49306 / DSM 6799 / DCB-1)</name>
    <dbReference type="NCBI Taxonomy" id="706587"/>
    <lineage>
        <taxon>Bacteria</taxon>
        <taxon>Pseudomonadati</taxon>
        <taxon>Thermodesulfobacteriota</taxon>
        <taxon>Desulfomonilia</taxon>
        <taxon>Desulfomonilales</taxon>
        <taxon>Desulfomonilaceae</taxon>
        <taxon>Desulfomonile</taxon>
    </lineage>
</organism>
<reference evidence="3" key="1">
    <citation type="submission" date="2012-06" db="EMBL/GenBank/DDBJ databases">
        <title>Complete sequence of chromosome of Desulfomonile tiedjei DSM 6799.</title>
        <authorList>
            <person name="Lucas S."/>
            <person name="Copeland A."/>
            <person name="Lapidus A."/>
            <person name="Glavina del Rio T."/>
            <person name="Dalin E."/>
            <person name="Tice H."/>
            <person name="Bruce D."/>
            <person name="Goodwin L."/>
            <person name="Pitluck S."/>
            <person name="Peters L."/>
            <person name="Ovchinnikova G."/>
            <person name="Zeytun A."/>
            <person name="Lu M."/>
            <person name="Kyrpides N."/>
            <person name="Mavromatis K."/>
            <person name="Ivanova N."/>
            <person name="Brettin T."/>
            <person name="Detter J.C."/>
            <person name="Han C."/>
            <person name="Larimer F."/>
            <person name="Land M."/>
            <person name="Hauser L."/>
            <person name="Markowitz V."/>
            <person name="Cheng J.-F."/>
            <person name="Hugenholtz P."/>
            <person name="Woyke T."/>
            <person name="Wu D."/>
            <person name="Spring S."/>
            <person name="Schroeder M."/>
            <person name="Brambilla E."/>
            <person name="Klenk H.-P."/>
            <person name="Eisen J.A."/>
        </authorList>
    </citation>
    <scope>NUCLEOTIDE SEQUENCE [LARGE SCALE GENOMIC DNA]</scope>
    <source>
        <strain evidence="3">ATCC 49306 / DSM 6799 / DCB-1</strain>
    </source>
</reference>
<dbReference type="RefSeq" id="WP_014810642.1">
    <property type="nucleotide sequence ID" value="NC_018025.1"/>
</dbReference>
<evidence type="ECO:0000259" key="1">
    <source>
        <dbReference type="Pfam" id="PF07238"/>
    </source>
</evidence>
<sequence length="175" mass="19924">MDLKREIEAKDLIFDIRTGMTDAQLMEKYRLTYKGLRSALKKLLNVQAISPEELYERFPLYEVITAEDMKELVKGPLAMPLPVYESNDPDGKGQVRNISEQGVGIRGLASKVGETKHLVLDPTELASIDLISFYAQCRWVKKKSSGEYVAGFEIIRISREGFQDLKKIIRLLESK</sequence>
<feature type="domain" description="PilZ" evidence="1">
    <location>
        <begin position="86"/>
        <end position="169"/>
    </location>
</feature>